<feature type="transmembrane region" description="Helical" evidence="1">
    <location>
        <begin position="12"/>
        <end position="34"/>
    </location>
</feature>
<keyword evidence="1" id="KW-1133">Transmembrane helix</keyword>
<keyword evidence="1" id="KW-0812">Transmembrane</keyword>
<keyword evidence="3" id="KW-1185">Reference proteome</keyword>
<accession>A0ABU6K1X9</accession>
<feature type="transmembrane region" description="Helical" evidence="1">
    <location>
        <begin position="46"/>
        <end position="68"/>
    </location>
</feature>
<evidence type="ECO:0000256" key="1">
    <source>
        <dbReference type="SAM" id="Phobius"/>
    </source>
</evidence>
<gene>
    <name evidence="2" type="ORF">VVD49_05765</name>
</gene>
<organism evidence="2 3">
    <name type="scientific">Uliginosibacterium silvisoli</name>
    <dbReference type="NCBI Taxonomy" id="3114758"/>
    <lineage>
        <taxon>Bacteria</taxon>
        <taxon>Pseudomonadati</taxon>
        <taxon>Pseudomonadota</taxon>
        <taxon>Betaproteobacteria</taxon>
        <taxon>Rhodocyclales</taxon>
        <taxon>Zoogloeaceae</taxon>
        <taxon>Uliginosibacterium</taxon>
    </lineage>
</organism>
<sequence length="112" mass="12379">MKLLPHPSHARTTLKAILALFGLDAVVLCAGLYFGDGSRESTTDLFFAVAFIVLGLMAMALLVLRAYLCRCPQCGVWLSYQPKPVNPEAPRKFVCKFCRVVWDSKVRMTLGG</sequence>
<proteinExistence type="predicted"/>
<dbReference type="Proteomes" id="UP001331561">
    <property type="component" value="Unassembled WGS sequence"/>
</dbReference>
<reference evidence="2 3" key="1">
    <citation type="submission" date="2024-01" db="EMBL/GenBank/DDBJ databases">
        <title>Uliginosibacterium soil sp. nov.</title>
        <authorList>
            <person name="Lv Y."/>
        </authorList>
    </citation>
    <scope>NUCLEOTIDE SEQUENCE [LARGE SCALE GENOMIC DNA]</scope>
    <source>
        <strain evidence="2 3">H3</strain>
    </source>
</reference>
<dbReference type="RefSeq" id="WP_327598180.1">
    <property type="nucleotide sequence ID" value="NZ_JAYXHS010000001.1"/>
</dbReference>
<comment type="caution">
    <text evidence="2">The sequence shown here is derived from an EMBL/GenBank/DDBJ whole genome shotgun (WGS) entry which is preliminary data.</text>
</comment>
<protein>
    <submittedName>
        <fullName evidence="2">Uncharacterized protein</fullName>
    </submittedName>
</protein>
<name>A0ABU6K1X9_9RHOO</name>
<dbReference type="EMBL" id="JAYXHS010000001">
    <property type="protein sequence ID" value="MEC5385220.1"/>
    <property type="molecule type" value="Genomic_DNA"/>
</dbReference>
<evidence type="ECO:0000313" key="2">
    <source>
        <dbReference type="EMBL" id="MEC5385220.1"/>
    </source>
</evidence>
<evidence type="ECO:0000313" key="3">
    <source>
        <dbReference type="Proteomes" id="UP001331561"/>
    </source>
</evidence>
<keyword evidence="1" id="KW-0472">Membrane</keyword>